<dbReference type="AlphaFoldDB" id="A0A1E1KGT6"/>
<keyword evidence="2" id="KW-1185">Reference proteome</keyword>
<name>A0A1E1KGT6_9HELO</name>
<accession>A0A1E1KGT6</accession>
<evidence type="ECO:0000313" key="2">
    <source>
        <dbReference type="Proteomes" id="UP000178912"/>
    </source>
</evidence>
<sequence>MFNLALKASVIRGFAASSLTALIPQALKVEMVIKY</sequence>
<reference evidence="2" key="1">
    <citation type="submission" date="2016-03" db="EMBL/GenBank/DDBJ databases">
        <authorList>
            <person name="Guldener U."/>
        </authorList>
    </citation>
    <scope>NUCLEOTIDE SEQUENCE [LARGE SCALE GENOMIC DNA]</scope>
    <source>
        <strain evidence="2">04CH-RAC-A.6.1</strain>
    </source>
</reference>
<organism evidence="1 2">
    <name type="scientific">Rhynchosporium agropyri</name>
    <dbReference type="NCBI Taxonomy" id="914238"/>
    <lineage>
        <taxon>Eukaryota</taxon>
        <taxon>Fungi</taxon>
        <taxon>Dikarya</taxon>
        <taxon>Ascomycota</taxon>
        <taxon>Pezizomycotina</taxon>
        <taxon>Leotiomycetes</taxon>
        <taxon>Helotiales</taxon>
        <taxon>Ploettnerulaceae</taxon>
        <taxon>Rhynchosporium</taxon>
    </lineage>
</organism>
<proteinExistence type="predicted"/>
<dbReference type="Proteomes" id="UP000178912">
    <property type="component" value="Unassembled WGS sequence"/>
</dbReference>
<gene>
    <name evidence="1" type="ORF">RAG0_05438</name>
</gene>
<evidence type="ECO:0000313" key="1">
    <source>
        <dbReference type="EMBL" id="CZS95964.1"/>
    </source>
</evidence>
<dbReference type="EMBL" id="FJUX01000024">
    <property type="protein sequence ID" value="CZS95964.1"/>
    <property type="molecule type" value="Genomic_DNA"/>
</dbReference>
<protein>
    <submittedName>
        <fullName evidence="1">Uncharacterized protein</fullName>
    </submittedName>
</protein>